<evidence type="ECO:0000313" key="10">
    <source>
        <dbReference type="Proteomes" id="UP000326396"/>
    </source>
</evidence>
<dbReference type="GO" id="GO:0005634">
    <property type="term" value="C:nucleus"/>
    <property type="evidence" value="ECO:0007669"/>
    <property type="project" value="UniProtKB-SubCell"/>
</dbReference>
<feature type="domain" description="Myb-like" evidence="7">
    <location>
        <begin position="32"/>
        <end position="82"/>
    </location>
</feature>
<evidence type="ECO:0000256" key="4">
    <source>
        <dbReference type="ARBA" id="ARBA00023125"/>
    </source>
</evidence>
<dbReference type="Gene3D" id="1.10.10.60">
    <property type="entry name" value="Homeodomain-like"/>
    <property type="match status" value="2"/>
</dbReference>
<keyword evidence="4" id="KW-0238">DNA-binding</keyword>
<dbReference type="SUPFAM" id="SSF46689">
    <property type="entry name" value="Homeodomain-like"/>
    <property type="match status" value="1"/>
</dbReference>
<reference evidence="9 10" key="1">
    <citation type="submission" date="2019-05" db="EMBL/GenBank/DDBJ databases">
        <title>Mikania micrantha, genome provides insights into the molecular mechanism of rapid growth.</title>
        <authorList>
            <person name="Liu B."/>
        </authorList>
    </citation>
    <scope>NUCLEOTIDE SEQUENCE [LARGE SCALE GENOMIC DNA]</scope>
    <source>
        <strain evidence="9">NLD-2019</strain>
        <tissue evidence="9">Leaf</tissue>
    </source>
</reference>
<dbReference type="InterPro" id="IPR017930">
    <property type="entry name" value="Myb_dom"/>
</dbReference>
<keyword evidence="5" id="KW-0804">Transcription</keyword>
<dbReference type="PANTHER" id="PTHR48000:SF67">
    <property type="entry name" value="MYB-LIKE DNA-BINDING DOMAIN CONTAINING PROTEIN, EXPRESSED"/>
    <property type="match status" value="1"/>
</dbReference>
<organism evidence="9 10">
    <name type="scientific">Mikania micrantha</name>
    <name type="common">bitter vine</name>
    <dbReference type="NCBI Taxonomy" id="192012"/>
    <lineage>
        <taxon>Eukaryota</taxon>
        <taxon>Viridiplantae</taxon>
        <taxon>Streptophyta</taxon>
        <taxon>Embryophyta</taxon>
        <taxon>Tracheophyta</taxon>
        <taxon>Spermatophyta</taxon>
        <taxon>Magnoliopsida</taxon>
        <taxon>eudicotyledons</taxon>
        <taxon>Gunneridae</taxon>
        <taxon>Pentapetalae</taxon>
        <taxon>asterids</taxon>
        <taxon>campanulids</taxon>
        <taxon>Asterales</taxon>
        <taxon>Asteraceae</taxon>
        <taxon>Asteroideae</taxon>
        <taxon>Heliantheae alliance</taxon>
        <taxon>Eupatorieae</taxon>
        <taxon>Mikania</taxon>
    </lineage>
</organism>
<dbReference type="CDD" id="cd00167">
    <property type="entry name" value="SANT"/>
    <property type="match status" value="1"/>
</dbReference>
<evidence type="ECO:0000256" key="6">
    <source>
        <dbReference type="ARBA" id="ARBA00023242"/>
    </source>
</evidence>
<comment type="subcellular location">
    <subcellularLocation>
        <location evidence="1">Nucleus</location>
    </subcellularLocation>
</comment>
<comment type="caution">
    <text evidence="9">The sequence shown here is derived from an EMBL/GenBank/DDBJ whole genome shotgun (WGS) entry which is preliminary data.</text>
</comment>
<dbReference type="OrthoDB" id="2143914at2759"/>
<keyword evidence="3" id="KW-0805">Transcription regulation</keyword>
<dbReference type="Pfam" id="PF00249">
    <property type="entry name" value="Myb_DNA-binding"/>
    <property type="match status" value="1"/>
</dbReference>
<evidence type="ECO:0000313" key="9">
    <source>
        <dbReference type="EMBL" id="KAD6454863.1"/>
    </source>
</evidence>
<sequence>MGRSPCCDKTKVKRGLKRCGKSCRLRWLNYLRPDIKLGGFTEEEDNIISSLYVNIGSRWSVIASHLQGRTDNDVKNHWNTKLKKKFSTSTRKSTTINTTSITPMQFSSSLSLPKQEFDQYQITNNSILDYSTKPDQQQQSTISYSNDNISISNSNSISISNSVVSLQMNQELPNNAHPTRNDDFASWCDNGLVMDGEGDLLNGKFDFDQVIGEVANFNYSSQLWL</sequence>
<feature type="domain" description="HTH myb-type" evidence="8">
    <location>
        <begin position="32"/>
        <end position="86"/>
    </location>
</feature>
<keyword evidence="10" id="KW-1185">Reference proteome</keyword>
<dbReference type="PROSITE" id="PS51294">
    <property type="entry name" value="HTH_MYB"/>
    <property type="match status" value="1"/>
</dbReference>
<evidence type="ECO:0000256" key="1">
    <source>
        <dbReference type="ARBA" id="ARBA00004123"/>
    </source>
</evidence>
<name>A0A5N6PLQ1_9ASTR</name>
<dbReference type="InterPro" id="IPR001005">
    <property type="entry name" value="SANT/Myb"/>
</dbReference>
<evidence type="ECO:0000259" key="7">
    <source>
        <dbReference type="PROSITE" id="PS50090"/>
    </source>
</evidence>
<dbReference type="PANTHER" id="PTHR48000">
    <property type="entry name" value="OS09G0431300 PROTEIN"/>
    <property type="match status" value="1"/>
</dbReference>
<evidence type="ECO:0000259" key="8">
    <source>
        <dbReference type="PROSITE" id="PS51294"/>
    </source>
</evidence>
<dbReference type="Proteomes" id="UP000326396">
    <property type="component" value="Linkage Group LG12"/>
</dbReference>
<dbReference type="SMART" id="SM00717">
    <property type="entry name" value="SANT"/>
    <property type="match status" value="1"/>
</dbReference>
<accession>A0A5N6PLQ1</accession>
<dbReference type="PROSITE" id="PS50090">
    <property type="entry name" value="MYB_LIKE"/>
    <property type="match status" value="1"/>
</dbReference>
<protein>
    <recommendedName>
        <fullName evidence="11">HTH myb-type domain-containing protein</fullName>
    </recommendedName>
</protein>
<evidence type="ECO:0000256" key="5">
    <source>
        <dbReference type="ARBA" id="ARBA00023163"/>
    </source>
</evidence>
<dbReference type="EMBL" id="SZYD01000004">
    <property type="protein sequence ID" value="KAD6454863.1"/>
    <property type="molecule type" value="Genomic_DNA"/>
</dbReference>
<evidence type="ECO:0000256" key="3">
    <source>
        <dbReference type="ARBA" id="ARBA00023015"/>
    </source>
</evidence>
<dbReference type="GO" id="GO:0003677">
    <property type="term" value="F:DNA binding"/>
    <property type="evidence" value="ECO:0007669"/>
    <property type="project" value="UniProtKB-KW"/>
</dbReference>
<evidence type="ECO:0000256" key="2">
    <source>
        <dbReference type="ARBA" id="ARBA00022737"/>
    </source>
</evidence>
<gene>
    <name evidence="9" type="ORF">E3N88_09569</name>
</gene>
<proteinExistence type="predicted"/>
<keyword evidence="2" id="KW-0677">Repeat</keyword>
<dbReference type="InterPro" id="IPR009057">
    <property type="entry name" value="Homeodomain-like_sf"/>
</dbReference>
<dbReference type="AlphaFoldDB" id="A0A5N6PLQ1"/>
<evidence type="ECO:0008006" key="11">
    <source>
        <dbReference type="Google" id="ProtNLM"/>
    </source>
</evidence>
<keyword evidence="6" id="KW-0539">Nucleus</keyword>